<protein>
    <recommendedName>
        <fullName evidence="1">Helicase C-terminal domain-containing protein</fullName>
    </recommendedName>
</protein>
<comment type="caution">
    <text evidence="2">The sequence shown here is derived from an EMBL/GenBank/DDBJ whole genome shotgun (WGS) entry which is preliminary data.</text>
</comment>
<dbReference type="PROSITE" id="PS51194">
    <property type="entry name" value="HELICASE_CTER"/>
    <property type="match status" value="1"/>
</dbReference>
<dbReference type="InterPro" id="IPR001650">
    <property type="entry name" value="Helicase_C-like"/>
</dbReference>
<keyword evidence="3" id="KW-1185">Reference proteome</keyword>
<dbReference type="EMBL" id="RKLQ01000001">
    <property type="protein sequence ID" value="MBX0303730.1"/>
    <property type="molecule type" value="Genomic_DNA"/>
</dbReference>
<dbReference type="InterPro" id="IPR027417">
    <property type="entry name" value="P-loop_NTPase"/>
</dbReference>
<proteinExistence type="predicted"/>
<dbReference type="RefSeq" id="WP_220587922.1">
    <property type="nucleotide sequence ID" value="NZ_RKLQ01000001.1"/>
</dbReference>
<evidence type="ECO:0000259" key="1">
    <source>
        <dbReference type="PROSITE" id="PS51194"/>
    </source>
</evidence>
<reference evidence="2" key="1">
    <citation type="submission" date="2021-06" db="EMBL/GenBank/DDBJ databases">
        <title>Halomicroarcula sp. F24A a new haloarchaeum isolated from saline soil.</title>
        <authorList>
            <person name="Duran-Viseras A."/>
            <person name="Sanchez-Porro C."/>
            <person name="Ventosa A."/>
        </authorList>
    </citation>
    <scope>NUCLEOTIDE SEQUENCE</scope>
    <source>
        <strain evidence="2">F24A</strain>
    </source>
</reference>
<dbReference type="Proteomes" id="UP000783863">
    <property type="component" value="Unassembled WGS sequence"/>
</dbReference>
<evidence type="ECO:0000313" key="2">
    <source>
        <dbReference type="EMBL" id="MBX0303730.1"/>
    </source>
</evidence>
<evidence type="ECO:0000313" key="3">
    <source>
        <dbReference type="Proteomes" id="UP000783863"/>
    </source>
</evidence>
<name>A0A8J8CCP3_9EURY</name>
<dbReference type="AlphaFoldDB" id="A0A8J8CCP3"/>
<feature type="domain" description="Helicase C-terminal" evidence="1">
    <location>
        <begin position="912"/>
        <end position="1076"/>
    </location>
</feature>
<accession>A0A8J8CCP3</accession>
<organism evidence="2 3">
    <name type="scientific">Haloarcula salinisoli</name>
    <dbReference type="NCBI Taxonomy" id="2487746"/>
    <lineage>
        <taxon>Archaea</taxon>
        <taxon>Methanobacteriati</taxon>
        <taxon>Methanobacteriota</taxon>
        <taxon>Stenosarchaea group</taxon>
        <taxon>Halobacteria</taxon>
        <taxon>Halobacteriales</taxon>
        <taxon>Haloarculaceae</taxon>
        <taxon>Haloarcula</taxon>
    </lineage>
</organism>
<dbReference type="CDD" id="cd18785">
    <property type="entry name" value="SF2_C"/>
    <property type="match status" value="1"/>
</dbReference>
<gene>
    <name evidence="2" type="ORF">EGD98_08595</name>
</gene>
<dbReference type="Pfam" id="PF00271">
    <property type="entry name" value="Helicase_C"/>
    <property type="match status" value="1"/>
</dbReference>
<dbReference type="Gene3D" id="3.40.50.300">
    <property type="entry name" value="P-loop containing nucleotide triphosphate hydrolases"/>
    <property type="match status" value="2"/>
</dbReference>
<sequence>MSNFKGGNTAERSIGTALAERTLQQVRGHHQPYCVSEEPKRAYYISNLTPPSDDEESTKSAEIKPNSIGLDFQPIATQYPILLEFEVYYQTYPTYSEYRDLTATEEEGDDTAERQNSSANSYAFDDPFYRRVDVAFETEISLESLQADAAQITQQLHAELEDALEKASRITQPTTTTLDPKESDLELHNLTESGYQDAVDRLRHHPIGNLTWPIEFTAEKSEDQLRLRLELNSFGDRFSIPHRGEGTPELIWDPNADAREPKEECVFNPVIEVAGPVAAYELDLVPEDYRFSQEVWAKGHNCSVGNQAIEKSSELDSDIEAPTGWFKLQTTAVPTASVYEFDFRDTHDTRFLTLAGTTGNGTIEALRSIARGMRSYHNDWTGTRKAEFEETHSPQEVRAFEDDAEAFRDVEIDRFEAGIEMLADDDEAKRAFQLMNRVNHRVHSELATDEGFDGWRLFQLVYIVSNLPDIVARDPADRRNKYETDFSDDADVLWFPTGGGKTEAYLGIVLTTLFFDRIRGKDRGVSAWIRFPLRLLSSQQKSRFLKALLVAEEFRRADGEPDSEEFGLNGIGDEFSLGFFVGGQDTPNSIGEDKRKLYLSRQQAVRNDCQVVSACPLCNSEVRVEFDEARNLVEHFCTGDDCVGRLPLYVVDHDVYRYLPSVLLGSLDKVSVMGFQPRFANIFGNMTSQCSVHGPGYSDRCPEKDICEESDNLSELDPGTRADRDALYFDPIPSLHLIDEVHLLNEELGTFAGHYETAYLEFCKLASAWQDQDEPSIEGGVEPKVLTSTATISKYKRQIQNLFQKDAVRFPQDGPELRETYYGELSESEVEREFGGVTPNNRTHLYAVLDFIKQYHENIRDYQDATPGEVVRDIIKTSYSLRSGTSKSEIVESKINNLVNEADWADSFDAETQTDILDKYETSLVYFTNKREKDTYRNSIGKQIADEMASEGYNRPLNIQQLTADTQGTGVLDTLLDPPEEFENRTDTIPCTSFVGHGIDNPRFNFMVFFGYPSQTFQYIQASSRVGRSSGTPGFVIDFFRPFDQRDRHRYKYFETLHEHLDRSVEPVAIDRWAKFGAEQTFPGILKSILLQYYRPKYYWDSTDGERSMYVNDDGEEERLNVQTADHFYEIMHRDSKYPDVTKEKTIEMVKRLYGTDTATRSINHIRTYLESETRRLWAIWNNELGSEMNTPGFPRDEGPMRNLRDIGDQGSVRPFDDTNDFLDALVRGGQ</sequence>
<dbReference type="SUPFAM" id="SSF52540">
    <property type="entry name" value="P-loop containing nucleoside triphosphate hydrolases"/>
    <property type="match status" value="1"/>
</dbReference>